<feature type="region of interest" description="Disordered" evidence="1">
    <location>
        <begin position="14"/>
        <end position="42"/>
    </location>
</feature>
<evidence type="ECO:0000313" key="3">
    <source>
        <dbReference type="Proteomes" id="UP000182427"/>
    </source>
</evidence>
<gene>
    <name evidence="2" type="ORF">SAMN05444167_1650</name>
</gene>
<dbReference type="RefSeq" id="WP_083344703.1">
    <property type="nucleotide sequence ID" value="NZ_LT629690.1"/>
</dbReference>
<accession>A0A1G7J109</accession>
<organism evidence="2 3">
    <name type="scientific">Terriglobus roseus</name>
    <dbReference type="NCBI Taxonomy" id="392734"/>
    <lineage>
        <taxon>Bacteria</taxon>
        <taxon>Pseudomonadati</taxon>
        <taxon>Acidobacteriota</taxon>
        <taxon>Terriglobia</taxon>
        <taxon>Terriglobales</taxon>
        <taxon>Acidobacteriaceae</taxon>
        <taxon>Terriglobus</taxon>
    </lineage>
</organism>
<sequence length="113" mass="12811">MSSAANILAAPMLPCPQFAPKLPSQQPQRSSPERRRPSPSQGRALEILSHAIEYLVDSRLYETWDSPADANAVHMLMACSRAVFSDCEEVMNWQQRLQRTLIRRLHSVPNPTR</sequence>
<protein>
    <submittedName>
        <fullName evidence="2">Uncharacterized protein</fullName>
    </submittedName>
</protein>
<reference evidence="2 3" key="1">
    <citation type="submission" date="2016-10" db="EMBL/GenBank/DDBJ databases">
        <authorList>
            <person name="de Groot N.N."/>
        </authorList>
    </citation>
    <scope>NUCLEOTIDE SEQUENCE [LARGE SCALE GENOMIC DNA]</scope>
    <source>
        <strain evidence="2 3">GAS232</strain>
    </source>
</reference>
<dbReference type="OrthoDB" id="123223at2"/>
<name>A0A1G7J109_9BACT</name>
<evidence type="ECO:0000256" key="1">
    <source>
        <dbReference type="SAM" id="MobiDB-lite"/>
    </source>
</evidence>
<evidence type="ECO:0000313" key="2">
    <source>
        <dbReference type="EMBL" id="SDF18565.1"/>
    </source>
</evidence>
<keyword evidence="3" id="KW-1185">Reference proteome</keyword>
<dbReference type="EMBL" id="LT629690">
    <property type="protein sequence ID" value="SDF18565.1"/>
    <property type="molecule type" value="Genomic_DNA"/>
</dbReference>
<proteinExistence type="predicted"/>
<dbReference type="Proteomes" id="UP000182427">
    <property type="component" value="Chromosome I"/>
</dbReference>
<dbReference type="AlphaFoldDB" id="A0A1G7J109"/>